<feature type="compositionally biased region" description="Basic residues" evidence="1">
    <location>
        <begin position="285"/>
        <end position="294"/>
    </location>
</feature>
<feature type="compositionally biased region" description="Gly residues" evidence="1">
    <location>
        <begin position="64"/>
        <end position="73"/>
    </location>
</feature>
<dbReference type="EMBL" id="JAAAIM010000069">
    <property type="protein sequence ID" value="KAG0295950.1"/>
    <property type="molecule type" value="Genomic_DNA"/>
</dbReference>
<feature type="compositionally biased region" description="Basic and acidic residues" evidence="1">
    <location>
        <begin position="209"/>
        <end position="220"/>
    </location>
</feature>
<keyword evidence="2" id="KW-0472">Membrane</keyword>
<feature type="compositionally biased region" description="Basic and acidic residues" evidence="1">
    <location>
        <begin position="1"/>
        <end position="15"/>
    </location>
</feature>
<gene>
    <name evidence="3" type="ORF">BGZ96_010481</name>
</gene>
<evidence type="ECO:0000313" key="3">
    <source>
        <dbReference type="EMBL" id="KAG0295950.1"/>
    </source>
</evidence>
<feature type="region of interest" description="Disordered" evidence="1">
    <location>
        <begin position="1"/>
        <end position="96"/>
    </location>
</feature>
<feature type="compositionally biased region" description="Low complexity" evidence="1">
    <location>
        <begin position="18"/>
        <end position="35"/>
    </location>
</feature>
<accession>A0ABQ7KCI8</accession>
<evidence type="ECO:0008006" key="5">
    <source>
        <dbReference type="Google" id="ProtNLM"/>
    </source>
</evidence>
<feature type="compositionally biased region" description="Polar residues" evidence="1">
    <location>
        <begin position="40"/>
        <end position="60"/>
    </location>
</feature>
<dbReference type="Proteomes" id="UP001194696">
    <property type="component" value="Unassembled WGS sequence"/>
</dbReference>
<keyword evidence="2" id="KW-1133">Transmembrane helix</keyword>
<feature type="non-terminal residue" evidence="3">
    <location>
        <position position="492"/>
    </location>
</feature>
<sequence length="492" mass="54322">MEHDSFLAAHNKEYLAHAQAQAQAQAQPSQAQSPSIRPYNPSNDPYLNNPHQYQSPTLSAAHTVGGGGPGSDGGYSSSPQLHYNQAGGGAYQSYQNSPHLEPMEYRQDPYRSAYAQQHHQIQQHQHQQHLGAFSPYQGSMAVPFEDINQGTHHSRLSLAGSSVSGASQRYPMHVLQGHESTQALTTSYQQNRHHAGSVGPGSSASEYGGRSEQDITERTRQHASSAGPNKKLSKEDAGTTGQQAKSENDDEQDENTEILARNSQSGGDRTATDATVSRSNSQKRGFLKKKKHQKGFVEESDEEEAQERGENRYKEKKRCFCCSRRICVYMTFISLISLGVALFFLIPRAPGFKFESVSSMGAPVITKNEFHENFGLQLEVDSSENYLPLKINSLEMTVWLKIDSKKIGHNDGLPSTYTIKPKTIQVISVPMVFDYTSYSIDTNADGTFQALIAACRTDNPTDISLTIGGKINFWGLSWIWQPQFGLVVGNID</sequence>
<proteinExistence type="predicted"/>
<keyword evidence="4" id="KW-1185">Reference proteome</keyword>
<evidence type="ECO:0000313" key="4">
    <source>
        <dbReference type="Proteomes" id="UP001194696"/>
    </source>
</evidence>
<comment type="caution">
    <text evidence="3">The sequence shown here is derived from an EMBL/GenBank/DDBJ whole genome shotgun (WGS) entry which is preliminary data.</text>
</comment>
<keyword evidence="2" id="KW-0812">Transmembrane</keyword>
<feature type="transmembrane region" description="Helical" evidence="2">
    <location>
        <begin position="328"/>
        <end position="346"/>
    </location>
</feature>
<organism evidence="3 4">
    <name type="scientific">Linnemannia gamsii</name>
    <dbReference type="NCBI Taxonomy" id="64522"/>
    <lineage>
        <taxon>Eukaryota</taxon>
        <taxon>Fungi</taxon>
        <taxon>Fungi incertae sedis</taxon>
        <taxon>Mucoromycota</taxon>
        <taxon>Mortierellomycotina</taxon>
        <taxon>Mortierellomycetes</taxon>
        <taxon>Mortierellales</taxon>
        <taxon>Mortierellaceae</taxon>
        <taxon>Linnemannia</taxon>
    </lineage>
</organism>
<reference evidence="3 4" key="1">
    <citation type="journal article" date="2020" name="Fungal Divers.">
        <title>Resolving the Mortierellaceae phylogeny through synthesis of multi-gene phylogenetics and phylogenomics.</title>
        <authorList>
            <person name="Vandepol N."/>
            <person name="Liber J."/>
            <person name="Desiro A."/>
            <person name="Na H."/>
            <person name="Kennedy M."/>
            <person name="Barry K."/>
            <person name="Grigoriev I.V."/>
            <person name="Miller A.N."/>
            <person name="O'Donnell K."/>
            <person name="Stajich J.E."/>
            <person name="Bonito G."/>
        </authorList>
    </citation>
    <scope>NUCLEOTIDE SEQUENCE [LARGE SCALE GENOMIC DNA]</scope>
    <source>
        <strain evidence="3 4">AD045</strain>
    </source>
</reference>
<evidence type="ECO:0000256" key="1">
    <source>
        <dbReference type="SAM" id="MobiDB-lite"/>
    </source>
</evidence>
<name>A0ABQ7KCI8_9FUNG</name>
<evidence type="ECO:0000256" key="2">
    <source>
        <dbReference type="SAM" id="Phobius"/>
    </source>
</evidence>
<protein>
    <recommendedName>
        <fullName evidence="5">Late embryogenesis abundant protein LEA-2 subgroup domain-containing protein</fullName>
    </recommendedName>
</protein>
<feature type="compositionally biased region" description="Polar residues" evidence="1">
    <location>
        <begin position="261"/>
        <end position="283"/>
    </location>
</feature>
<feature type="region of interest" description="Disordered" evidence="1">
    <location>
        <begin position="185"/>
        <end position="310"/>
    </location>
</feature>